<evidence type="ECO:0000256" key="9">
    <source>
        <dbReference type="ARBA" id="ARBA00022833"/>
    </source>
</evidence>
<feature type="coiled-coil region" evidence="16">
    <location>
        <begin position="461"/>
        <end position="488"/>
    </location>
</feature>
<dbReference type="InterPro" id="IPR017907">
    <property type="entry name" value="Znf_RING_CS"/>
</dbReference>
<dbReference type="GO" id="GO:0033503">
    <property type="term" value="C:HULC complex"/>
    <property type="evidence" value="ECO:0007669"/>
    <property type="project" value="TreeGrafter"/>
</dbReference>
<comment type="catalytic activity">
    <reaction evidence="1 15">
        <text>S-ubiquitinyl-[E2 ubiquitin-conjugating enzyme]-L-cysteine + [acceptor protein]-L-lysine = [E2 ubiquitin-conjugating enzyme]-L-cysteine + N(6)-ubiquitinyl-[acceptor protein]-L-lysine.</text>
        <dbReference type="EC" id="2.3.2.27"/>
    </reaction>
</comment>
<evidence type="ECO:0000256" key="6">
    <source>
        <dbReference type="ARBA" id="ARBA00022723"/>
    </source>
</evidence>
<dbReference type="SUPFAM" id="SSF57850">
    <property type="entry name" value="RING/U-box"/>
    <property type="match status" value="1"/>
</dbReference>
<evidence type="ECO:0000256" key="14">
    <source>
        <dbReference type="PROSITE-ProRule" id="PRU00175"/>
    </source>
</evidence>
<dbReference type="EMBL" id="JAKELL010000011">
    <property type="protein sequence ID" value="KAH8995705.1"/>
    <property type="molecule type" value="Genomic_DNA"/>
</dbReference>
<evidence type="ECO:0000256" key="10">
    <source>
        <dbReference type="ARBA" id="ARBA00022853"/>
    </source>
</evidence>
<dbReference type="InterPro" id="IPR013956">
    <property type="entry name" value="E3_ubiquit_lig_Bre1"/>
</dbReference>
<evidence type="ECO:0000256" key="16">
    <source>
        <dbReference type="SAM" id="Coils"/>
    </source>
</evidence>
<evidence type="ECO:0000256" key="13">
    <source>
        <dbReference type="ARBA" id="ARBA00059679"/>
    </source>
</evidence>
<feature type="region of interest" description="Disordered" evidence="17">
    <location>
        <begin position="340"/>
        <end position="389"/>
    </location>
</feature>
<keyword evidence="8 15" id="KW-0833">Ubl conjugation pathway</keyword>
<evidence type="ECO:0000256" key="17">
    <source>
        <dbReference type="SAM" id="MobiDB-lite"/>
    </source>
</evidence>
<comment type="caution">
    <text evidence="19">The sequence shown here is derived from an EMBL/GenBank/DDBJ whole genome shotgun (WGS) entry which is preliminary data.</text>
</comment>
<keyword evidence="11 15" id="KW-0175">Coiled coil</keyword>
<protein>
    <recommendedName>
        <fullName evidence="15">E3 ubiquitin protein ligase</fullName>
        <ecNumber evidence="15">2.3.2.27</ecNumber>
    </recommendedName>
</protein>
<dbReference type="Pfam" id="PF00097">
    <property type="entry name" value="zf-C3HC4"/>
    <property type="match status" value="1"/>
</dbReference>
<accession>A0AAD4LL27</accession>
<gene>
    <name evidence="19" type="ORF">EDB92DRAFT_1845595</name>
</gene>
<evidence type="ECO:0000256" key="2">
    <source>
        <dbReference type="ARBA" id="ARBA00004123"/>
    </source>
</evidence>
<evidence type="ECO:0000256" key="7">
    <source>
        <dbReference type="ARBA" id="ARBA00022771"/>
    </source>
</evidence>
<dbReference type="InterPro" id="IPR001841">
    <property type="entry name" value="Znf_RING"/>
</dbReference>
<evidence type="ECO:0000256" key="1">
    <source>
        <dbReference type="ARBA" id="ARBA00000900"/>
    </source>
</evidence>
<dbReference type="Proteomes" id="UP001201163">
    <property type="component" value="Unassembled WGS sequence"/>
</dbReference>
<keyword evidence="6 15" id="KW-0479">Metal-binding</keyword>
<feature type="compositionally biased region" description="Basic and acidic residues" evidence="17">
    <location>
        <begin position="340"/>
        <end position="357"/>
    </location>
</feature>
<keyword evidence="9 15" id="KW-0862">Zinc</keyword>
<reference evidence="19" key="1">
    <citation type="submission" date="2022-01" db="EMBL/GenBank/DDBJ databases">
        <title>Comparative genomics reveals a dynamic genome evolution in the ectomycorrhizal milk-cap (Lactarius) mushrooms.</title>
        <authorList>
            <consortium name="DOE Joint Genome Institute"/>
            <person name="Lebreton A."/>
            <person name="Tang N."/>
            <person name="Kuo A."/>
            <person name="LaButti K."/>
            <person name="Drula E."/>
            <person name="Barry K."/>
            <person name="Clum A."/>
            <person name="Lipzen A."/>
            <person name="Mousain D."/>
            <person name="Ng V."/>
            <person name="Wang R."/>
            <person name="Wang X."/>
            <person name="Dai Y."/>
            <person name="Henrissat B."/>
            <person name="Grigoriev I.V."/>
            <person name="Guerin-Laguette A."/>
            <person name="Yu F."/>
            <person name="Martin F.M."/>
        </authorList>
    </citation>
    <scope>NUCLEOTIDE SEQUENCE</scope>
    <source>
        <strain evidence="19">QP</strain>
    </source>
</reference>
<dbReference type="EC" id="2.3.2.27" evidence="15"/>
<keyword evidence="10 15" id="KW-0156">Chromatin regulator</keyword>
<evidence type="ECO:0000256" key="4">
    <source>
        <dbReference type="ARBA" id="ARBA00005555"/>
    </source>
</evidence>
<dbReference type="InterPro" id="IPR018957">
    <property type="entry name" value="Znf_C3HC4_RING-type"/>
</dbReference>
<keyword evidence="12 15" id="KW-0539">Nucleus</keyword>
<dbReference type="GO" id="GO:0005634">
    <property type="term" value="C:nucleus"/>
    <property type="evidence" value="ECO:0007669"/>
    <property type="project" value="UniProtKB-SubCell"/>
</dbReference>
<dbReference type="GO" id="GO:0006325">
    <property type="term" value="P:chromatin organization"/>
    <property type="evidence" value="ECO:0007669"/>
    <property type="project" value="UniProtKB-KW"/>
</dbReference>
<dbReference type="Pfam" id="PF26095">
    <property type="entry name" value="CC_Bre1"/>
    <property type="match status" value="1"/>
</dbReference>
<evidence type="ECO:0000256" key="3">
    <source>
        <dbReference type="ARBA" id="ARBA00004906"/>
    </source>
</evidence>
<dbReference type="PROSITE" id="PS00518">
    <property type="entry name" value="ZF_RING_1"/>
    <property type="match status" value="1"/>
</dbReference>
<feature type="compositionally biased region" description="Basic and acidic residues" evidence="17">
    <location>
        <begin position="1"/>
        <end position="14"/>
    </location>
</feature>
<name>A0AAD4LL27_9AGAM</name>
<dbReference type="SMART" id="SM00184">
    <property type="entry name" value="RING"/>
    <property type="match status" value="1"/>
</dbReference>
<dbReference type="GO" id="GO:0016567">
    <property type="term" value="P:protein ubiquitination"/>
    <property type="evidence" value="ECO:0007669"/>
    <property type="project" value="UniProtKB-UniRule"/>
</dbReference>
<feature type="domain" description="RING-type" evidence="18">
    <location>
        <begin position="760"/>
        <end position="799"/>
    </location>
</feature>
<dbReference type="GO" id="GO:0061630">
    <property type="term" value="F:ubiquitin protein ligase activity"/>
    <property type="evidence" value="ECO:0007669"/>
    <property type="project" value="UniProtKB-EC"/>
</dbReference>
<organism evidence="19 20">
    <name type="scientific">Lactarius akahatsu</name>
    <dbReference type="NCBI Taxonomy" id="416441"/>
    <lineage>
        <taxon>Eukaryota</taxon>
        <taxon>Fungi</taxon>
        <taxon>Dikarya</taxon>
        <taxon>Basidiomycota</taxon>
        <taxon>Agaricomycotina</taxon>
        <taxon>Agaricomycetes</taxon>
        <taxon>Russulales</taxon>
        <taxon>Russulaceae</taxon>
        <taxon>Lactarius</taxon>
    </lineage>
</organism>
<dbReference type="InterPro" id="IPR058643">
    <property type="entry name" value="BRE1-like_CC"/>
</dbReference>
<keyword evidence="20" id="KW-1185">Reference proteome</keyword>
<evidence type="ECO:0000256" key="8">
    <source>
        <dbReference type="ARBA" id="ARBA00022786"/>
    </source>
</evidence>
<comment type="similarity">
    <text evidence="4 15">Belongs to the BRE1 family.</text>
</comment>
<keyword evidence="5 15" id="KW-0808">Transferase</keyword>
<feature type="coiled-coil region" evidence="16">
    <location>
        <begin position="586"/>
        <end position="634"/>
    </location>
</feature>
<dbReference type="PANTHER" id="PTHR23163:SF0">
    <property type="entry name" value="E3 UBIQUITIN-PROTEIN LIGASE BRE1"/>
    <property type="match status" value="1"/>
</dbReference>
<evidence type="ECO:0000256" key="11">
    <source>
        <dbReference type="ARBA" id="ARBA00023054"/>
    </source>
</evidence>
<evidence type="ECO:0000256" key="15">
    <source>
        <dbReference type="RuleBase" id="RU365038"/>
    </source>
</evidence>
<evidence type="ECO:0000259" key="18">
    <source>
        <dbReference type="PROSITE" id="PS50089"/>
    </source>
</evidence>
<feature type="compositionally biased region" description="Acidic residues" evidence="17">
    <location>
        <begin position="246"/>
        <end position="256"/>
    </location>
</feature>
<feature type="compositionally biased region" description="Basic and acidic residues" evidence="17">
    <location>
        <begin position="367"/>
        <end position="389"/>
    </location>
</feature>
<proteinExistence type="inferred from homology"/>
<dbReference type="Pfam" id="PF08647">
    <property type="entry name" value="BRE1"/>
    <property type="match status" value="1"/>
</dbReference>
<dbReference type="InterPro" id="IPR013083">
    <property type="entry name" value="Znf_RING/FYVE/PHD"/>
</dbReference>
<comment type="function">
    <text evidence="13">E3 ubiquitin-protein ligase that mediates monoubiquitination of histone H2B to form H2BK123ub1. H2BK123ub1 gives a specific tag for epigenetic transcriptional activation and is also a prerequisite for H3K4me and H3K79me formation.</text>
</comment>
<evidence type="ECO:0000313" key="19">
    <source>
        <dbReference type="EMBL" id="KAH8995705.1"/>
    </source>
</evidence>
<sequence>MQEVESRKRPHLGDSDPLPSKKRAVSVNSTTILVNGDVHSTPPVDEEPRDQDSLEQFRKEAIFRRMRHYSRENERSQARIAELERLKSTYEASLAVMGACWTQLVDTIRAHVKPDISPPLNDEDEDLFCLSKRISSEDNPTLTAAFEERARSTHKLVAAFVQLSGANPLKDEIYRRYQRSQTECTALRSELELMKVKLKDCLAQRDLYRSDLAATETRLDRLQSRTVQAVYGRATSPFEAPAKDEEAADKEEVDVKEEERASSSPAPTSVPAPPTPSFTELQEWQDIAKAREDKIRELESNNETLRHDIRVLTVSAPPSDIASTEVFKILAERISHLEHTLKEKEAQTKIPSPEESRVLPNPESNDEELREKERRAAEEKRIQEGSRLRKQREQLTAELNEVKAQLIKRQSLEEFKTLITSCTNRIEVYQSEVSRLKLLLAAKAGDEDLVNFLQTERSGDVAELRKRLKASEERASDLEKQVTALSEQQPDTSKYIRAEAEAQRQLAAANQLLTQFRSTYGESSRLPPDARQLAERLKLKEEEAKSLRLRDAQHADAESTLYDEIGKLSTAWESLQAQVTSRVFDLAAAEERIMKVNLDKAKADNKFFAAMREKEAVENEHKHLARTNEKLLKHISNLTDVDKANTNRLTVMEQSVAAASVKVEAYKSRITVLEHDIYQIRIARAEADTKTDNTLKIMEDKRRDISDLTSELRKTQEALAVANFTIERQRKGGEIKAIPSSQKESQLQREVDKCMSILKCSTCKQNMRSTVLTKCLHTFCKSCIDMRISTRQRKCPACNLQFAQSDAQQLYFQ</sequence>
<dbReference type="PROSITE" id="PS50089">
    <property type="entry name" value="ZF_RING_2"/>
    <property type="match status" value="1"/>
</dbReference>
<feature type="region of interest" description="Disordered" evidence="17">
    <location>
        <begin position="1"/>
        <end position="53"/>
    </location>
</feature>
<dbReference type="Gene3D" id="3.30.40.10">
    <property type="entry name" value="Zinc/RING finger domain, C3HC4 (zinc finger)"/>
    <property type="match status" value="1"/>
</dbReference>
<dbReference type="PANTHER" id="PTHR23163">
    <property type="entry name" value="RING FINGER PROTEIN-RELATED"/>
    <property type="match status" value="1"/>
</dbReference>
<feature type="coiled-coil region" evidence="16">
    <location>
        <begin position="66"/>
        <end position="93"/>
    </location>
</feature>
<keyword evidence="7 14" id="KW-0863">Zinc-finger</keyword>
<dbReference type="AlphaFoldDB" id="A0AAD4LL27"/>
<dbReference type="GO" id="GO:0008270">
    <property type="term" value="F:zinc ion binding"/>
    <property type="evidence" value="ECO:0007669"/>
    <property type="project" value="UniProtKB-KW"/>
</dbReference>
<feature type="region of interest" description="Disordered" evidence="17">
    <location>
        <begin position="233"/>
        <end position="278"/>
    </location>
</feature>
<dbReference type="CDD" id="cd16499">
    <property type="entry name" value="RING-HC_Bre1-like"/>
    <property type="match status" value="1"/>
</dbReference>
<evidence type="ECO:0000256" key="5">
    <source>
        <dbReference type="ARBA" id="ARBA00022679"/>
    </source>
</evidence>
<comment type="pathway">
    <text evidence="3 15">Protein modification; protein ubiquitination.</text>
</comment>
<comment type="subcellular location">
    <subcellularLocation>
        <location evidence="2 15">Nucleus</location>
    </subcellularLocation>
</comment>
<evidence type="ECO:0000256" key="12">
    <source>
        <dbReference type="ARBA" id="ARBA00023242"/>
    </source>
</evidence>
<evidence type="ECO:0000313" key="20">
    <source>
        <dbReference type="Proteomes" id="UP001201163"/>
    </source>
</evidence>